<sequence>MSSHEPSPSQLRCAAAAVGVSESNKQLWRRSGLTMAKLLAVTLRRAEERTATARRGEDWSQALESAFAAAAVAELFSSYVDTTVGVDPADPELSEATSRHLHGLVHAVVRSHTLQSAARLMARWTELLGPASPSAGGGEEADAAGGAEGAGAGSGAAGPSDAPDGGAARASPSPQASSAAGEGWNLDRIRVLGLASNGVTLAESLAKCVRRLMPPDGHTDEEARPKPPVPAGGLLKGCAGPAPGAGGVEGGGCDLRRELLSALEESRLLDHAARLAALALASEQNVQSLGAGHIRQMLSSAAGSLTALAAGASKEANQMLAHAASHGPLLYLLTDGAVAEARAIDGGGAYGAPESAWQALWSGLQQTAPDDPADGLQAAAALAQVCGCALPPARGVLAPAGPLGSLLRRQTPAVLVRVAAAALLKADNALSELGRLRLRASRSVASVLREREGQAEWLLQLVTDSLRASLGWLNQRGGPARVQPQPWWEAALRGAEAWQQLTEGAQATGQEAAMRQTVVREGGRDQRVVGMMPPVGLGKGVDDHTRLLKLRPRKGEVAAEAVPPCVAAALAAGYPARVERILRRAYTADPELPARVDPLYSVLGLVLDSTQAAMLIRFGPPREVASLLASTAKVLRAHAAAVERTDRRAQSWRDKAQSQGRLLMLMFRAGHLVDSLSAVVCGDMAQGRMDDELLAAWRGLEGLERCGLAAFGLFQLLPALLTSLLRLLCYLREGMPAELPPVVAAEVAEWRRLLFVEADALGTLAAAGELLRRESCPAPPQVCEGAYECLSWLCSLFPEEVAARLEAEASGATAGPAYIGGPDGIAAWLVESWKPKRRWPRVGVGKGGLQVLAAGRVPMLPPPVVANPSPVNAGSVDDLDAGSEEDVGDDARGPPPCGPLQAAYALLLTCGDLRCTNLEGDSEAELALGPAEGAGVRGPLHYCARCGAGRAGGARRGGRR</sequence>
<organism evidence="2 3">
    <name type="scientific">Edaphochlamys debaryana</name>
    <dbReference type="NCBI Taxonomy" id="47281"/>
    <lineage>
        <taxon>Eukaryota</taxon>
        <taxon>Viridiplantae</taxon>
        <taxon>Chlorophyta</taxon>
        <taxon>core chlorophytes</taxon>
        <taxon>Chlorophyceae</taxon>
        <taxon>CS clade</taxon>
        <taxon>Chlamydomonadales</taxon>
        <taxon>Chlamydomonadales incertae sedis</taxon>
        <taxon>Edaphochlamys</taxon>
    </lineage>
</organism>
<dbReference type="EMBL" id="JAEHOE010000012">
    <property type="protein sequence ID" value="KAG2497876.1"/>
    <property type="molecule type" value="Genomic_DNA"/>
</dbReference>
<accession>A0A836C2C8</accession>
<dbReference type="AlphaFoldDB" id="A0A836C2C8"/>
<reference evidence="2" key="1">
    <citation type="journal article" date="2020" name="bioRxiv">
        <title>Comparative genomics of Chlamydomonas.</title>
        <authorList>
            <person name="Craig R.J."/>
            <person name="Hasan A.R."/>
            <person name="Ness R.W."/>
            <person name="Keightley P.D."/>
        </authorList>
    </citation>
    <scope>NUCLEOTIDE SEQUENCE</scope>
    <source>
        <strain evidence="2">CCAP 11/70</strain>
    </source>
</reference>
<feature type="compositionally biased region" description="Low complexity" evidence="1">
    <location>
        <begin position="157"/>
        <end position="181"/>
    </location>
</feature>
<dbReference type="Proteomes" id="UP000612055">
    <property type="component" value="Unassembled WGS sequence"/>
</dbReference>
<keyword evidence="3" id="KW-1185">Reference proteome</keyword>
<evidence type="ECO:0000313" key="2">
    <source>
        <dbReference type="EMBL" id="KAG2497876.1"/>
    </source>
</evidence>
<gene>
    <name evidence="2" type="ORF">HYH03_004142</name>
</gene>
<comment type="caution">
    <text evidence="2">The sequence shown here is derived from an EMBL/GenBank/DDBJ whole genome shotgun (WGS) entry which is preliminary data.</text>
</comment>
<evidence type="ECO:0000256" key="1">
    <source>
        <dbReference type="SAM" id="MobiDB-lite"/>
    </source>
</evidence>
<evidence type="ECO:0000313" key="3">
    <source>
        <dbReference type="Proteomes" id="UP000612055"/>
    </source>
</evidence>
<feature type="region of interest" description="Disordered" evidence="1">
    <location>
        <begin position="865"/>
        <end position="895"/>
    </location>
</feature>
<feature type="region of interest" description="Disordered" evidence="1">
    <location>
        <begin position="213"/>
        <end position="234"/>
    </location>
</feature>
<feature type="region of interest" description="Disordered" evidence="1">
    <location>
        <begin position="131"/>
        <end position="181"/>
    </location>
</feature>
<protein>
    <submittedName>
        <fullName evidence="2">Uncharacterized protein</fullName>
    </submittedName>
</protein>
<proteinExistence type="predicted"/>
<feature type="compositionally biased region" description="Acidic residues" evidence="1">
    <location>
        <begin position="877"/>
        <end position="888"/>
    </location>
</feature>
<feature type="compositionally biased region" description="Gly residues" evidence="1">
    <location>
        <begin position="146"/>
        <end position="156"/>
    </location>
</feature>
<name>A0A836C2C8_9CHLO</name>